<keyword evidence="5" id="KW-0106">Calcium</keyword>
<evidence type="ECO:0000313" key="11">
    <source>
        <dbReference type="EMBL" id="CAF1467340.1"/>
    </source>
</evidence>
<evidence type="ECO:0000313" key="12">
    <source>
        <dbReference type="Proteomes" id="UP000663828"/>
    </source>
</evidence>
<evidence type="ECO:0000259" key="10">
    <source>
        <dbReference type="PROSITE" id="PS50222"/>
    </source>
</evidence>
<organism evidence="11 12">
    <name type="scientific">Adineta ricciae</name>
    <name type="common">Rotifer</name>
    <dbReference type="NCBI Taxonomy" id="249248"/>
    <lineage>
        <taxon>Eukaryota</taxon>
        <taxon>Metazoa</taxon>
        <taxon>Spiralia</taxon>
        <taxon>Gnathifera</taxon>
        <taxon>Rotifera</taxon>
        <taxon>Eurotatoria</taxon>
        <taxon>Bdelloidea</taxon>
        <taxon>Adinetida</taxon>
        <taxon>Adinetidae</taxon>
        <taxon>Adineta</taxon>
    </lineage>
</organism>
<keyword evidence="3" id="KW-0677">Repeat</keyword>
<dbReference type="AlphaFoldDB" id="A0A815QRY9"/>
<dbReference type="GO" id="GO:0051560">
    <property type="term" value="P:mitochondrial calcium ion homeostasis"/>
    <property type="evidence" value="ECO:0007669"/>
    <property type="project" value="TreeGrafter"/>
</dbReference>
<dbReference type="InterPro" id="IPR002048">
    <property type="entry name" value="EF_hand_dom"/>
</dbReference>
<dbReference type="Pfam" id="PF13833">
    <property type="entry name" value="EF-hand_8"/>
    <property type="match status" value="1"/>
</dbReference>
<evidence type="ECO:0000256" key="3">
    <source>
        <dbReference type="ARBA" id="ARBA00022737"/>
    </source>
</evidence>
<proteinExistence type="predicted"/>
<dbReference type="GO" id="GO:0005509">
    <property type="term" value="F:calcium ion binding"/>
    <property type="evidence" value="ECO:0007669"/>
    <property type="project" value="InterPro"/>
</dbReference>
<evidence type="ECO:0000256" key="9">
    <source>
        <dbReference type="SAM" id="MobiDB-lite"/>
    </source>
</evidence>
<name>A0A815QRY9_ADIRI</name>
<dbReference type="GO" id="GO:0005758">
    <property type="term" value="C:mitochondrial intermembrane space"/>
    <property type="evidence" value="ECO:0007669"/>
    <property type="project" value="UniProtKB-SubCell"/>
</dbReference>
<dbReference type="InterPro" id="IPR011992">
    <property type="entry name" value="EF-hand-dom_pair"/>
</dbReference>
<keyword evidence="8" id="KW-0472">Membrane</keyword>
<dbReference type="PANTHER" id="PTHR12294:SF13">
    <property type="entry name" value="MITOCHONDRIAL CALCIUM UPTAKE 3, ISOFORM D"/>
    <property type="match status" value="1"/>
</dbReference>
<dbReference type="PROSITE" id="PS50222">
    <property type="entry name" value="EF_HAND_2"/>
    <property type="match status" value="2"/>
</dbReference>
<comment type="caution">
    <text evidence="11">The sequence shown here is derived from an EMBL/GenBank/DDBJ whole genome shotgun (WGS) entry which is preliminary data.</text>
</comment>
<feature type="region of interest" description="Disordered" evidence="9">
    <location>
        <begin position="218"/>
        <end position="237"/>
    </location>
</feature>
<dbReference type="Gene3D" id="1.10.238.10">
    <property type="entry name" value="EF-hand"/>
    <property type="match status" value="2"/>
</dbReference>
<dbReference type="EMBL" id="CAJNOR010004005">
    <property type="protein sequence ID" value="CAF1467340.1"/>
    <property type="molecule type" value="Genomic_DNA"/>
</dbReference>
<keyword evidence="4" id="KW-0999">Mitochondrion inner membrane</keyword>
<evidence type="ECO:0000256" key="8">
    <source>
        <dbReference type="ARBA" id="ARBA00023136"/>
    </source>
</evidence>
<dbReference type="PANTHER" id="PTHR12294">
    <property type="entry name" value="EF HAND DOMAIN FAMILY A1,A2-RELATED"/>
    <property type="match status" value="1"/>
</dbReference>
<dbReference type="PROSITE" id="PS00018">
    <property type="entry name" value="EF_HAND_1"/>
    <property type="match status" value="2"/>
</dbReference>
<dbReference type="SUPFAM" id="SSF47473">
    <property type="entry name" value="EF-hand"/>
    <property type="match status" value="1"/>
</dbReference>
<protein>
    <recommendedName>
        <fullName evidence="10">EF-hand domain-containing protein</fullName>
    </recommendedName>
</protein>
<keyword evidence="6" id="KW-0809">Transit peptide</keyword>
<dbReference type="InterPro" id="IPR039800">
    <property type="entry name" value="MICU1/2/3"/>
</dbReference>
<evidence type="ECO:0000256" key="5">
    <source>
        <dbReference type="ARBA" id="ARBA00022837"/>
    </source>
</evidence>
<keyword evidence="12" id="KW-1185">Reference proteome</keyword>
<dbReference type="CDD" id="cd15900">
    <property type="entry name" value="EFh_MICU"/>
    <property type="match status" value="1"/>
</dbReference>
<dbReference type="Proteomes" id="UP000663828">
    <property type="component" value="Unassembled WGS sequence"/>
</dbReference>
<evidence type="ECO:0000256" key="1">
    <source>
        <dbReference type="ARBA" id="ARBA00004273"/>
    </source>
</evidence>
<evidence type="ECO:0000256" key="7">
    <source>
        <dbReference type="ARBA" id="ARBA00023128"/>
    </source>
</evidence>
<evidence type="ECO:0000256" key="6">
    <source>
        <dbReference type="ARBA" id="ARBA00022946"/>
    </source>
</evidence>
<feature type="domain" description="EF-hand" evidence="10">
    <location>
        <begin position="180"/>
        <end position="215"/>
    </location>
</feature>
<accession>A0A815QRY9</accession>
<dbReference type="SMART" id="SM00054">
    <property type="entry name" value="EFh"/>
    <property type="match status" value="2"/>
</dbReference>
<evidence type="ECO:0000256" key="2">
    <source>
        <dbReference type="ARBA" id="ARBA00004569"/>
    </source>
</evidence>
<keyword evidence="7" id="KW-0496">Mitochondrion</keyword>
<dbReference type="GO" id="GO:0036444">
    <property type="term" value="P:calcium import into the mitochondrion"/>
    <property type="evidence" value="ECO:0007669"/>
    <property type="project" value="UniProtKB-ARBA"/>
</dbReference>
<feature type="domain" description="EF-hand" evidence="10">
    <location>
        <begin position="384"/>
        <end position="419"/>
    </location>
</feature>
<dbReference type="InterPro" id="IPR018247">
    <property type="entry name" value="EF_Hand_1_Ca_BS"/>
</dbReference>
<evidence type="ECO:0000256" key="4">
    <source>
        <dbReference type="ARBA" id="ARBA00022792"/>
    </source>
</evidence>
<comment type="subcellular location">
    <subcellularLocation>
        <location evidence="1">Mitochondrion inner membrane</location>
    </subcellularLocation>
    <subcellularLocation>
        <location evidence="2">Mitochondrion intermembrane space</location>
    </subcellularLocation>
</comment>
<sequence length="426" mass="49908">MTNFLVRYWKTLAAVSASIASSYLFQHCNEAQEDHHVLSVLTLQAAQPERRNARTWMTKYRYLDDEDDEKDDEVEKTDRDTLENNDENVGNLREKRFREFGSVEYNGEIYMTPVDFLESLISDQPQPRIGRRHLTDDMVCAMLSKTPTRQRGSNRFFRNLEEAGLISFWEYLFLCVILIKPAAQIQIAFNMFDTDCNQMVDKHEFLVIGKIISQKRLTSQKRSKNSSSKSKPTINTSTYYNLDRTEPVDTSLLVHLFGKNGRDTLTYEDFKRFTDNFQQEILEIEFNQFSHGFKAICDSDFTEMLLRNTDFPDEIKRLIFRKVKQTSDGSNVGVNVCLICWNVFHLFPHLEDFNIAMRFHQLSNKPISQAEFQRAVKISVGFELDPHIIGLIFRIFDIDNDQHLTYDEFMGVMKDRLARGFRVSYD</sequence>
<feature type="compositionally biased region" description="Low complexity" evidence="9">
    <location>
        <begin position="225"/>
        <end position="237"/>
    </location>
</feature>
<reference evidence="11" key="1">
    <citation type="submission" date="2021-02" db="EMBL/GenBank/DDBJ databases">
        <authorList>
            <person name="Nowell W R."/>
        </authorList>
    </citation>
    <scope>NUCLEOTIDE SEQUENCE</scope>
</reference>
<gene>
    <name evidence="11" type="ORF">XAT740_LOCUS37773</name>
</gene>
<feature type="region of interest" description="Disordered" evidence="9">
    <location>
        <begin position="67"/>
        <end position="87"/>
    </location>
</feature>
<dbReference type="GO" id="GO:1990246">
    <property type="term" value="C:uniplex complex"/>
    <property type="evidence" value="ECO:0007669"/>
    <property type="project" value="TreeGrafter"/>
</dbReference>